<dbReference type="AlphaFoldDB" id="K1XIU5"/>
<dbReference type="InterPro" id="IPR017856">
    <property type="entry name" value="Integrase-like_N"/>
</dbReference>
<keyword evidence="2 4" id="KW-0805">Transcription regulation</keyword>
<dbReference type="InterPro" id="IPR026564">
    <property type="entry name" value="Transcrip_reg_TACO1-like_dom3"/>
</dbReference>
<feature type="domain" description="TACO1/YebC-like second and third" evidence="5">
    <location>
        <begin position="78"/>
        <end position="248"/>
    </location>
</feature>
<dbReference type="GO" id="GO:0003677">
    <property type="term" value="F:DNA binding"/>
    <property type="evidence" value="ECO:0007669"/>
    <property type="project" value="UniProtKB-UniRule"/>
</dbReference>
<dbReference type="InterPro" id="IPR048300">
    <property type="entry name" value="TACO1_YebC-like_2nd/3rd_dom"/>
</dbReference>
<dbReference type="Gene3D" id="1.10.10.200">
    <property type="match status" value="1"/>
</dbReference>
<dbReference type="InterPro" id="IPR029072">
    <property type="entry name" value="YebC-like"/>
</dbReference>
<dbReference type="InterPro" id="IPR049083">
    <property type="entry name" value="TACO1_YebC_N"/>
</dbReference>
<reference evidence="7" key="1">
    <citation type="journal article" date="2012" name="Science">
        <title>Fermentation, hydrogen, and sulfur metabolism in multiple uncultivated bacterial phyla.</title>
        <authorList>
            <person name="Wrighton K.C."/>
            <person name="Thomas B.C."/>
            <person name="Sharon I."/>
            <person name="Miller C.S."/>
            <person name="Castelle C.J."/>
            <person name="VerBerkmoes N.C."/>
            <person name="Wilkins M.J."/>
            <person name="Hettich R.L."/>
            <person name="Lipton M.S."/>
            <person name="Williams K.H."/>
            <person name="Long P.E."/>
            <person name="Banfield J.F."/>
        </authorList>
    </citation>
    <scope>NUCLEOTIDE SEQUENCE [LARGE SCALE GENOMIC DNA]</scope>
</reference>
<evidence type="ECO:0000256" key="1">
    <source>
        <dbReference type="ARBA" id="ARBA00008724"/>
    </source>
</evidence>
<comment type="subcellular location">
    <subcellularLocation>
        <location evidence="4">Cytoplasm</location>
    </subcellularLocation>
</comment>
<evidence type="ECO:0000259" key="5">
    <source>
        <dbReference type="Pfam" id="PF01709"/>
    </source>
</evidence>
<evidence type="ECO:0000313" key="7">
    <source>
        <dbReference type="EMBL" id="EKD25102.1"/>
    </source>
</evidence>
<comment type="caution">
    <text evidence="7">The sequence shown here is derived from an EMBL/GenBank/DDBJ whole genome shotgun (WGS) entry which is preliminary data.</text>
</comment>
<dbReference type="GO" id="GO:0005737">
    <property type="term" value="C:cytoplasm"/>
    <property type="evidence" value="ECO:0007669"/>
    <property type="project" value="UniProtKB-SubCell"/>
</dbReference>
<feature type="domain" description="TACO1/YebC-like N-terminal" evidence="6">
    <location>
        <begin position="3"/>
        <end position="71"/>
    </location>
</feature>
<evidence type="ECO:0000256" key="2">
    <source>
        <dbReference type="ARBA" id="ARBA00023015"/>
    </source>
</evidence>
<dbReference type="PANTHER" id="PTHR12532">
    <property type="entry name" value="TRANSLATIONAL ACTIVATOR OF CYTOCHROME C OXIDASE 1"/>
    <property type="match status" value="1"/>
</dbReference>
<dbReference type="Pfam" id="PF01709">
    <property type="entry name" value="Transcrip_reg"/>
    <property type="match status" value="1"/>
</dbReference>
<dbReference type="NCBIfam" id="NF009044">
    <property type="entry name" value="PRK12378.1"/>
    <property type="match status" value="1"/>
</dbReference>
<comment type="similarity">
    <text evidence="1 4">Belongs to the TACO1 family.</text>
</comment>
<dbReference type="GO" id="GO:0006355">
    <property type="term" value="P:regulation of DNA-templated transcription"/>
    <property type="evidence" value="ECO:0007669"/>
    <property type="project" value="UniProtKB-UniRule"/>
</dbReference>
<sequence length="250" mass="28696">MGRWHSIAARKASWDAKKSQAYAKVGKIIQIAARKWADPKMNPSLELALSKAKQYNLPREVVEKAILKWSGNFEGENLEEIFYEGYGPEGVALLIKALTPNTNRSAASIKQIMNKYWWVLGAIGSVAWQFKEQGVIVIDGISETVQEKWKTIERVLPLNKDELEERAMELPVSDIEIDENTVVIYTDKKDFAIVQNALEKFNYHTVESDIQFIPDNMVKLDEENKAKLYVLLDMLEEDEDVDHVWHNLTE</sequence>
<gene>
    <name evidence="7" type="ORF">ACD_80C00118G0011</name>
</gene>
<dbReference type="PANTHER" id="PTHR12532:SF0">
    <property type="entry name" value="TRANSLATIONAL ACTIVATOR OF CYTOCHROME C OXIDASE 1"/>
    <property type="match status" value="1"/>
</dbReference>
<name>K1XIU5_9BACT</name>
<keyword evidence="4" id="KW-0238">DNA-binding</keyword>
<dbReference type="Pfam" id="PF20772">
    <property type="entry name" value="TACO1_YebC_N"/>
    <property type="match status" value="1"/>
</dbReference>
<dbReference type="SUPFAM" id="SSF75625">
    <property type="entry name" value="YebC-like"/>
    <property type="match status" value="1"/>
</dbReference>
<keyword evidence="3 4" id="KW-0804">Transcription</keyword>
<evidence type="ECO:0000259" key="6">
    <source>
        <dbReference type="Pfam" id="PF20772"/>
    </source>
</evidence>
<protein>
    <recommendedName>
        <fullName evidence="4">Probable transcriptional regulatory protein ACD_80C00118G0011</fullName>
    </recommendedName>
</protein>
<dbReference type="EMBL" id="AMFJ01036125">
    <property type="protein sequence ID" value="EKD25102.1"/>
    <property type="molecule type" value="Genomic_DNA"/>
</dbReference>
<dbReference type="InterPro" id="IPR002876">
    <property type="entry name" value="Transcrip_reg_TACO1-like"/>
</dbReference>
<dbReference type="Gene3D" id="3.30.70.980">
    <property type="match status" value="2"/>
</dbReference>
<evidence type="ECO:0000256" key="4">
    <source>
        <dbReference type="HAMAP-Rule" id="MF_00693"/>
    </source>
</evidence>
<organism evidence="7">
    <name type="scientific">uncultured bacterium</name>
    <name type="common">gcode 4</name>
    <dbReference type="NCBI Taxonomy" id="1234023"/>
    <lineage>
        <taxon>Bacteria</taxon>
        <taxon>environmental samples</taxon>
    </lineage>
</organism>
<accession>K1XIU5</accession>
<evidence type="ECO:0000256" key="3">
    <source>
        <dbReference type="ARBA" id="ARBA00023163"/>
    </source>
</evidence>
<proteinExistence type="inferred from homology"/>
<keyword evidence="4" id="KW-0963">Cytoplasm</keyword>
<dbReference type="HAMAP" id="MF_00693">
    <property type="entry name" value="Transcrip_reg_TACO1"/>
    <property type="match status" value="1"/>
</dbReference>